<dbReference type="GO" id="GO:0005840">
    <property type="term" value="C:ribosome"/>
    <property type="evidence" value="ECO:0007669"/>
    <property type="project" value="UniProtKB-KW"/>
</dbReference>
<dbReference type="GO" id="GO:0003735">
    <property type="term" value="F:structural constituent of ribosome"/>
    <property type="evidence" value="ECO:0007669"/>
    <property type="project" value="InterPro"/>
</dbReference>
<dbReference type="AlphaFoldDB" id="A0A5B9PCU8"/>
<gene>
    <name evidence="6" type="primary">rpmG2</name>
    <name evidence="5" type="synonym">rpmG</name>
    <name evidence="6" type="ORF">MFFC18_44980</name>
</gene>
<dbReference type="Pfam" id="PF00471">
    <property type="entry name" value="Ribosomal_L33"/>
    <property type="match status" value="1"/>
</dbReference>
<evidence type="ECO:0000256" key="2">
    <source>
        <dbReference type="ARBA" id="ARBA00022980"/>
    </source>
</evidence>
<dbReference type="STRING" id="980251.GCA_001642875_01071"/>
<keyword evidence="7" id="KW-1185">Reference proteome</keyword>
<protein>
    <recommendedName>
        <fullName evidence="4 5">Large ribosomal subunit protein bL33</fullName>
    </recommendedName>
</protein>
<proteinExistence type="inferred from homology"/>
<dbReference type="Proteomes" id="UP000322214">
    <property type="component" value="Chromosome"/>
</dbReference>
<dbReference type="RefSeq" id="WP_075084131.1">
    <property type="nucleotide sequence ID" value="NZ_CP042912.1"/>
</dbReference>
<dbReference type="NCBIfam" id="TIGR01023">
    <property type="entry name" value="rpmG_bact"/>
    <property type="match status" value="1"/>
</dbReference>
<evidence type="ECO:0000313" key="7">
    <source>
        <dbReference type="Proteomes" id="UP000322214"/>
    </source>
</evidence>
<dbReference type="OrthoDB" id="197660at2"/>
<evidence type="ECO:0000256" key="1">
    <source>
        <dbReference type="ARBA" id="ARBA00007596"/>
    </source>
</evidence>
<dbReference type="InterPro" id="IPR011332">
    <property type="entry name" value="Ribosomal_zn-bd"/>
</dbReference>
<dbReference type="InterPro" id="IPR038584">
    <property type="entry name" value="Ribosomal_bL33_sf"/>
</dbReference>
<accession>A0A5B9PCU8</accession>
<evidence type="ECO:0000256" key="4">
    <source>
        <dbReference type="ARBA" id="ARBA00035176"/>
    </source>
</evidence>
<dbReference type="GO" id="GO:0005737">
    <property type="term" value="C:cytoplasm"/>
    <property type="evidence" value="ECO:0007669"/>
    <property type="project" value="UniProtKB-ARBA"/>
</dbReference>
<dbReference type="GO" id="GO:1990904">
    <property type="term" value="C:ribonucleoprotein complex"/>
    <property type="evidence" value="ECO:0007669"/>
    <property type="project" value="UniProtKB-KW"/>
</dbReference>
<evidence type="ECO:0000256" key="3">
    <source>
        <dbReference type="ARBA" id="ARBA00023274"/>
    </source>
</evidence>
<keyword evidence="2 5" id="KW-0689">Ribosomal protein</keyword>
<keyword evidence="3 5" id="KW-0687">Ribonucleoprotein</keyword>
<dbReference type="KEGG" id="mff:MFFC18_44980"/>
<sequence length="54" mass="6459">MAKSKKKLEVVHLVCEETGDYNYTLRRKSGGEKLKLKKYSPRLRRRTLHVEKKK</sequence>
<reference evidence="6 7" key="1">
    <citation type="submission" date="2019-08" db="EMBL/GenBank/DDBJ databases">
        <title>Deep-cultivation of Planctomycetes and their phenomic and genomic characterization uncovers novel biology.</title>
        <authorList>
            <person name="Wiegand S."/>
            <person name="Jogler M."/>
            <person name="Boedeker C."/>
            <person name="Pinto D."/>
            <person name="Vollmers J."/>
            <person name="Rivas-Marin E."/>
            <person name="Kohn T."/>
            <person name="Peeters S.H."/>
            <person name="Heuer A."/>
            <person name="Rast P."/>
            <person name="Oberbeckmann S."/>
            <person name="Bunk B."/>
            <person name="Jeske O."/>
            <person name="Meyerdierks A."/>
            <person name="Storesund J.E."/>
            <person name="Kallscheuer N."/>
            <person name="Luecker S."/>
            <person name="Lage O.M."/>
            <person name="Pohl T."/>
            <person name="Merkel B.J."/>
            <person name="Hornburger P."/>
            <person name="Mueller R.-W."/>
            <person name="Bruemmer F."/>
            <person name="Labrenz M."/>
            <person name="Spormann A.M."/>
            <person name="Op den Camp H."/>
            <person name="Overmann J."/>
            <person name="Amann R."/>
            <person name="Jetten M.S.M."/>
            <person name="Mascher T."/>
            <person name="Medema M.H."/>
            <person name="Devos D.P."/>
            <person name="Kaster A.-K."/>
            <person name="Ovreas L."/>
            <person name="Rohde M."/>
            <person name="Galperin M.Y."/>
            <person name="Jogler C."/>
        </authorList>
    </citation>
    <scope>NUCLEOTIDE SEQUENCE [LARGE SCALE GENOMIC DNA]</scope>
    <source>
        <strain evidence="6 7">FC18</strain>
    </source>
</reference>
<name>A0A5B9PCU8_9BACT</name>
<evidence type="ECO:0000256" key="5">
    <source>
        <dbReference type="HAMAP-Rule" id="MF_00294"/>
    </source>
</evidence>
<dbReference type="InterPro" id="IPR001705">
    <property type="entry name" value="Ribosomal_bL33"/>
</dbReference>
<dbReference type="Gene3D" id="2.20.28.120">
    <property type="entry name" value="Ribosomal protein L33"/>
    <property type="match status" value="1"/>
</dbReference>
<evidence type="ECO:0000313" key="6">
    <source>
        <dbReference type="EMBL" id="QEG24577.1"/>
    </source>
</evidence>
<dbReference type="SUPFAM" id="SSF57829">
    <property type="entry name" value="Zn-binding ribosomal proteins"/>
    <property type="match status" value="1"/>
</dbReference>
<organism evidence="6 7">
    <name type="scientific">Mariniblastus fucicola</name>
    <dbReference type="NCBI Taxonomy" id="980251"/>
    <lineage>
        <taxon>Bacteria</taxon>
        <taxon>Pseudomonadati</taxon>
        <taxon>Planctomycetota</taxon>
        <taxon>Planctomycetia</taxon>
        <taxon>Pirellulales</taxon>
        <taxon>Pirellulaceae</taxon>
        <taxon>Mariniblastus</taxon>
    </lineage>
</organism>
<comment type="similarity">
    <text evidence="1 5">Belongs to the bacterial ribosomal protein bL33 family.</text>
</comment>
<dbReference type="HAMAP" id="MF_00294">
    <property type="entry name" value="Ribosomal_bL33"/>
    <property type="match status" value="1"/>
</dbReference>
<dbReference type="EMBL" id="CP042912">
    <property type="protein sequence ID" value="QEG24577.1"/>
    <property type="molecule type" value="Genomic_DNA"/>
</dbReference>
<dbReference type="GO" id="GO:0006412">
    <property type="term" value="P:translation"/>
    <property type="evidence" value="ECO:0007669"/>
    <property type="project" value="UniProtKB-UniRule"/>
</dbReference>